<name>A0A225DQB0_9BACT</name>
<organism evidence="2 3">
    <name type="scientific">Fimbriiglobus ruber</name>
    <dbReference type="NCBI Taxonomy" id="1908690"/>
    <lineage>
        <taxon>Bacteria</taxon>
        <taxon>Pseudomonadati</taxon>
        <taxon>Planctomycetota</taxon>
        <taxon>Planctomycetia</taxon>
        <taxon>Gemmatales</taxon>
        <taxon>Gemmataceae</taxon>
        <taxon>Fimbriiglobus</taxon>
    </lineage>
</organism>
<dbReference type="AlphaFoldDB" id="A0A225DQB0"/>
<protein>
    <submittedName>
        <fullName evidence="2">Peptidoglycan N-acetylglucosamine deacetylase</fullName>
    </submittedName>
</protein>
<evidence type="ECO:0000259" key="1">
    <source>
        <dbReference type="PROSITE" id="PS51677"/>
    </source>
</evidence>
<evidence type="ECO:0000313" key="3">
    <source>
        <dbReference type="Proteomes" id="UP000214646"/>
    </source>
</evidence>
<keyword evidence="3" id="KW-1185">Reference proteome</keyword>
<dbReference type="PANTHER" id="PTHR10587:SF137">
    <property type="entry name" value="4-DEOXY-4-FORMAMIDO-L-ARABINOSE-PHOSPHOUNDECAPRENOL DEFORMYLASE ARND-RELATED"/>
    <property type="match status" value="1"/>
</dbReference>
<dbReference type="SUPFAM" id="SSF88713">
    <property type="entry name" value="Glycoside hydrolase/deacetylase"/>
    <property type="match status" value="1"/>
</dbReference>
<dbReference type="InterPro" id="IPR050248">
    <property type="entry name" value="Polysacc_deacetylase_ArnD"/>
</dbReference>
<dbReference type="Proteomes" id="UP000214646">
    <property type="component" value="Unassembled WGS sequence"/>
</dbReference>
<dbReference type="InterPro" id="IPR002509">
    <property type="entry name" value="NODB_dom"/>
</dbReference>
<dbReference type="PROSITE" id="PS51677">
    <property type="entry name" value="NODB"/>
    <property type="match status" value="1"/>
</dbReference>
<dbReference type="CDD" id="cd10917">
    <property type="entry name" value="CE4_NodB_like_6s_7s"/>
    <property type="match status" value="1"/>
</dbReference>
<dbReference type="Pfam" id="PF01522">
    <property type="entry name" value="Polysacc_deac_1"/>
    <property type="match status" value="1"/>
</dbReference>
<feature type="domain" description="NodB homology" evidence="1">
    <location>
        <begin position="29"/>
        <end position="207"/>
    </location>
</feature>
<proteinExistence type="predicted"/>
<dbReference type="Gene3D" id="3.20.20.370">
    <property type="entry name" value="Glycoside hydrolase/deacetylase"/>
    <property type="match status" value="1"/>
</dbReference>
<comment type="caution">
    <text evidence="2">The sequence shown here is derived from an EMBL/GenBank/DDBJ whole genome shotgun (WGS) entry which is preliminary data.</text>
</comment>
<dbReference type="InterPro" id="IPR011330">
    <property type="entry name" value="Glyco_hydro/deAcase_b/a-brl"/>
</dbReference>
<evidence type="ECO:0000313" key="2">
    <source>
        <dbReference type="EMBL" id="OWK40778.1"/>
    </source>
</evidence>
<dbReference type="GO" id="GO:0016810">
    <property type="term" value="F:hydrolase activity, acting on carbon-nitrogen (but not peptide) bonds"/>
    <property type="evidence" value="ECO:0007669"/>
    <property type="project" value="InterPro"/>
</dbReference>
<sequence length="207" mass="22688">MTPTFAARPGWAKRLIPDRVVRRQASRGATIQLTFDDGPDPETTPGVLDRLEEYGLRATFFLVGNRVARAPHVVRRIREAGHVLGNHTFSHAVPSYFSTRAAWREVATCQRIVAEAAGAAPTLFRPPLGRLTPGLVAAAWAHGLAVTNWSLDSGDWQCRSAEDADRCARETLDRIRPGDILLFHDDHPYIGRILDVVLPVVLGSGPA</sequence>
<dbReference type="GO" id="GO:0005975">
    <property type="term" value="P:carbohydrate metabolic process"/>
    <property type="evidence" value="ECO:0007669"/>
    <property type="project" value="InterPro"/>
</dbReference>
<dbReference type="EMBL" id="NIDE01000007">
    <property type="protein sequence ID" value="OWK40778.1"/>
    <property type="molecule type" value="Genomic_DNA"/>
</dbReference>
<gene>
    <name evidence="2" type="ORF">FRUB_04670</name>
</gene>
<dbReference type="PANTHER" id="PTHR10587">
    <property type="entry name" value="GLYCOSYL TRANSFERASE-RELATED"/>
    <property type="match status" value="1"/>
</dbReference>
<reference evidence="3" key="1">
    <citation type="submission" date="2017-06" db="EMBL/GenBank/DDBJ databases">
        <title>Genome analysis of Fimbriiglobus ruber SP5, the first member of the order Planctomycetales with confirmed chitinolytic capability.</title>
        <authorList>
            <person name="Ravin N.V."/>
            <person name="Rakitin A.L."/>
            <person name="Ivanova A.A."/>
            <person name="Beletsky A.V."/>
            <person name="Kulichevskaya I.S."/>
            <person name="Mardanov A.V."/>
            <person name="Dedysh S.N."/>
        </authorList>
    </citation>
    <scope>NUCLEOTIDE SEQUENCE [LARGE SCALE GENOMIC DNA]</scope>
    <source>
        <strain evidence="3">SP5</strain>
    </source>
</reference>
<accession>A0A225DQB0</accession>